<evidence type="ECO:0000256" key="7">
    <source>
        <dbReference type="PROSITE-ProRule" id="PRU01094"/>
    </source>
</evidence>
<dbReference type="PANTHER" id="PTHR14009">
    <property type="entry name" value="LEUCINE ZIPPER-EF-HAND CONTAINING TRANSMEMBRANE PROTEIN"/>
    <property type="match status" value="1"/>
</dbReference>
<evidence type="ECO:0000256" key="2">
    <source>
        <dbReference type="ARBA" id="ARBA00022692"/>
    </source>
</evidence>
<comment type="caution">
    <text evidence="10">The sequence shown here is derived from an EMBL/GenBank/DDBJ whole genome shotgun (WGS) entry which is preliminary data.</text>
</comment>
<protein>
    <recommendedName>
        <fullName evidence="9">Letm1 RBD domain-containing protein</fullName>
    </recommendedName>
</protein>
<evidence type="ECO:0000259" key="9">
    <source>
        <dbReference type="PROSITE" id="PS51758"/>
    </source>
</evidence>
<evidence type="ECO:0000256" key="3">
    <source>
        <dbReference type="ARBA" id="ARBA00022792"/>
    </source>
</evidence>
<accession>A0AAD5VU92</accession>
<keyword evidence="2" id="KW-0812">Transmembrane</keyword>
<feature type="compositionally biased region" description="Polar residues" evidence="8">
    <location>
        <begin position="46"/>
        <end position="55"/>
    </location>
</feature>
<dbReference type="InterPro" id="IPR033122">
    <property type="entry name" value="LETM1-like_RBD"/>
</dbReference>
<dbReference type="Proteomes" id="UP001213000">
    <property type="component" value="Unassembled WGS sequence"/>
</dbReference>
<reference evidence="10" key="1">
    <citation type="submission" date="2022-07" db="EMBL/GenBank/DDBJ databases">
        <title>Genome Sequence of Leucocoprinus birnbaumii.</title>
        <authorList>
            <person name="Buettner E."/>
        </authorList>
    </citation>
    <scope>NUCLEOTIDE SEQUENCE</scope>
    <source>
        <strain evidence="10">VT141</strain>
    </source>
</reference>
<keyword evidence="4" id="KW-1133">Transmembrane helix</keyword>
<evidence type="ECO:0000256" key="6">
    <source>
        <dbReference type="ARBA" id="ARBA00023136"/>
    </source>
</evidence>
<dbReference type="PROSITE" id="PS51758">
    <property type="entry name" value="LETM1_RBD"/>
    <property type="match status" value="1"/>
</dbReference>
<dbReference type="GO" id="GO:0030003">
    <property type="term" value="P:intracellular monoatomic cation homeostasis"/>
    <property type="evidence" value="ECO:0007669"/>
    <property type="project" value="TreeGrafter"/>
</dbReference>
<dbReference type="EMBL" id="JANIEX010000440">
    <property type="protein sequence ID" value="KAJ3567051.1"/>
    <property type="molecule type" value="Genomic_DNA"/>
</dbReference>
<dbReference type="GO" id="GO:0043022">
    <property type="term" value="F:ribosome binding"/>
    <property type="evidence" value="ECO:0007669"/>
    <property type="project" value="InterPro"/>
</dbReference>
<organism evidence="10 11">
    <name type="scientific">Leucocoprinus birnbaumii</name>
    <dbReference type="NCBI Taxonomy" id="56174"/>
    <lineage>
        <taxon>Eukaryota</taxon>
        <taxon>Fungi</taxon>
        <taxon>Dikarya</taxon>
        <taxon>Basidiomycota</taxon>
        <taxon>Agaricomycotina</taxon>
        <taxon>Agaricomycetes</taxon>
        <taxon>Agaricomycetidae</taxon>
        <taxon>Agaricales</taxon>
        <taxon>Agaricineae</taxon>
        <taxon>Agaricaceae</taxon>
        <taxon>Leucocoprinus</taxon>
    </lineage>
</organism>
<sequence>MLRSITRDALPRRRIAHSSPRAFSVLSSQHHARIILRPTLVHTRFLSTPQPSSNTEPRDKSSDIPPSTLQQRKPKVGLRPGPVKPPPPKAPRTTLSAHNIPKAASSPLHKLPPTSESPPPLNVVKETAKRDIEEAEAHGILTPAPADANWFKRTMHKAIQLAKFYFRGVKLIWVRRGEIAQIRARIKAGGAPLSRAEFRFIQTQKDDVNKVIPFIIIALLLEEVIPIIAIYAPSFLPSTCILPSQQARIQEKRYQKAVGFAIKHAPLFTELQSKESPKNYLPLDAIRSDTAPTVICGLLGLSTLGVDALRIHRIRRRLNFLAEDDRLLIQDKPNLSEKELAEALEERGIVGATMTQKAKEAKLKWWLDNVQSSDPANAAARRLALMVRNSAQ</sequence>
<evidence type="ECO:0000256" key="8">
    <source>
        <dbReference type="SAM" id="MobiDB-lite"/>
    </source>
</evidence>
<dbReference type="Pfam" id="PF07766">
    <property type="entry name" value="LETM1_RBD"/>
    <property type="match status" value="1"/>
</dbReference>
<keyword evidence="3" id="KW-0999">Mitochondrion inner membrane</keyword>
<dbReference type="GO" id="GO:0005743">
    <property type="term" value="C:mitochondrial inner membrane"/>
    <property type="evidence" value="ECO:0007669"/>
    <property type="project" value="UniProtKB-SubCell"/>
</dbReference>
<keyword evidence="11" id="KW-1185">Reference proteome</keyword>
<evidence type="ECO:0000313" key="11">
    <source>
        <dbReference type="Proteomes" id="UP001213000"/>
    </source>
</evidence>
<dbReference type="AlphaFoldDB" id="A0AAD5VU92"/>
<evidence type="ECO:0000313" key="10">
    <source>
        <dbReference type="EMBL" id="KAJ3567051.1"/>
    </source>
</evidence>
<dbReference type="PANTHER" id="PTHR14009:SF1">
    <property type="entry name" value="MITOCHONDRIAL PROTON_CALCIUM EXCHANGER PROTEIN"/>
    <property type="match status" value="1"/>
</dbReference>
<gene>
    <name evidence="10" type="ORF">NP233_g6612</name>
</gene>
<feature type="domain" description="Letm1 RBD" evidence="9">
    <location>
        <begin position="199"/>
        <end position="392"/>
    </location>
</feature>
<evidence type="ECO:0000256" key="5">
    <source>
        <dbReference type="ARBA" id="ARBA00023128"/>
    </source>
</evidence>
<comment type="subcellular location">
    <subcellularLocation>
        <location evidence="1">Mitochondrion inner membrane</location>
        <topology evidence="1">Single-pass membrane protein</topology>
    </subcellularLocation>
</comment>
<feature type="region of interest" description="Disordered" evidence="8">
    <location>
        <begin position="46"/>
        <end position="95"/>
    </location>
</feature>
<keyword evidence="6" id="KW-0472">Membrane</keyword>
<dbReference type="InterPro" id="IPR044202">
    <property type="entry name" value="LETM1/MDM38-like"/>
</dbReference>
<keyword evidence="5 7" id="KW-0496">Mitochondrion</keyword>
<evidence type="ECO:0000256" key="4">
    <source>
        <dbReference type="ARBA" id="ARBA00022989"/>
    </source>
</evidence>
<name>A0AAD5VU92_9AGAR</name>
<proteinExistence type="predicted"/>
<evidence type="ECO:0000256" key="1">
    <source>
        <dbReference type="ARBA" id="ARBA00004434"/>
    </source>
</evidence>